<dbReference type="Proteomes" id="UP001148482">
    <property type="component" value="Unassembled WGS sequence"/>
</dbReference>
<dbReference type="InterPro" id="IPR012657">
    <property type="entry name" value="23S_rRNA-intervening_sequence"/>
</dbReference>
<gene>
    <name evidence="1" type="ORF">OQ279_12490</name>
</gene>
<reference evidence="1" key="1">
    <citation type="submission" date="2022-11" db="EMBL/GenBank/DDBJ databases">
        <title>Salinimicrobium profundisediminis sp. nov., isolated from deep-sea sediment of the Mariana Trench.</title>
        <authorList>
            <person name="Fu H."/>
        </authorList>
    </citation>
    <scope>NUCLEOTIDE SEQUENCE</scope>
    <source>
        <strain evidence="1">MT39</strain>
    </source>
</reference>
<proteinExistence type="predicted"/>
<dbReference type="RefSeq" id="WP_266070264.1">
    <property type="nucleotide sequence ID" value="NZ_JAPJDA010000019.1"/>
</dbReference>
<dbReference type="InterPro" id="IPR036583">
    <property type="entry name" value="23S_rRNA_IVS_sf"/>
</dbReference>
<comment type="caution">
    <text evidence="1">The sequence shown here is derived from an EMBL/GenBank/DDBJ whole genome shotgun (WGS) entry which is preliminary data.</text>
</comment>
<dbReference type="Pfam" id="PF05635">
    <property type="entry name" value="23S_rRNA_IVP"/>
    <property type="match status" value="1"/>
</dbReference>
<dbReference type="CDD" id="cd16377">
    <property type="entry name" value="23S_rRNA_IVP_like"/>
    <property type="match status" value="1"/>
</dbReference>
<accession>A0A9X3D0V2</accession>
<dbReference type="AlphaFoldDB" id="A0A9X3D0V2"/>
<name>A0A9X3D0V2_9FLAO</name>
<dbReference type="SUPFAM" id="SSF158446">
    <property type="entry name" value="IVS-encoded protein-like"/>
    <property type="match status" value="1"/>
</dbReference>
<evidence type="ECO:0000313" key="2">
    <source>
        <dbReference type="Proteomes" id="UP001148482"/>
    </source>
</evidence>
<dbReference type="NCBIfam" id="TIGR02436">
    <property type="entry name" value="four helix bundle protein"/>
    <property type="match status" value="1"/>
</dbReference>
<dbReference type="PANTHER" id="PTHR38471">
    <property type="entry name" value="FOUR HELIX BUNDLE PROTEIN"/>
    <property type="match status" value="1"/>
</dbReference>
<keyword evidence="2" id="KW-1185">Reference proteome</keyword>
<evidence type="ECO:0000313" key="1">
    <source>
        <dbReference type="EMBL" id="MCX2838965.1"/>
    </source>
</evidence>
<organism evidence="1 2">
    <name type="scientific">Salinimicrobium profundisediminis</name>
    <dbReference type="NCBI Taxonomy" id="2994553"/>
    <lineage>
        <taxon>Bacteria</taxon>
        <taxon>Pseudomonadati</taxon>
        <taxon>Bacteroidota</taxon>
        <taxon>Flavobacteriia</taxon>
        <taxon>Flavobacteriales</taxon>
        <taxon>Flavobacteriaceae</taxon>
        <taxon>Salinimicrobium</taxon>
    </lineage>
</organism>
<protein>
    <submittedName>
        <fullName evidence="1">Four helix bundle protein</fullName>
    </submittedName>
</protein>
<dbReference type="PANTHER" id="PTHR38471:SF2">
    <property type="entry name" value="FOUR HELIX BUNDLE PROTEIN"/>
    <property type="match status" value="1"/>
</dbReference>
<dbReference type="EMBL" id="JAPJDA010000019">
    <property type="protein sequence ID" value="MCX2838965.1"/>
    <property type="molecule type" value="Genomic_DNA"/>
</dbReference>
<sequence length="124" mass="14543">MRFQELLAYQKSIELSMQIFEVSKSFPREEIYSLADQIRRSSRSVSAAIAEAYRKRDYPRHFASKLTDGDAENSETQVWLEYAFRCSYLPEVEYQRLVGESEEVGKLINYMILNPGKFGVKKRE</sequence>
<dbReference type="Gene3D" id="1.20.1440.60">
    <property type="entry name" value="23S rRNA-intervening sequence"/>
    <property type="match status" value="1"/>
</dbReference>